<dbReference type="Proteomes" id="UP000694941">
    <property type="component" value="Unplaced"/>
</dbReference>
<feature type="region of interest" description="Disordered" evidence="3">
    <location>
        <begin position="1"/>
        <end position="21"/>
    </location>
</feature>
<evidence type="ECO:0000313" key="6">
    <source>
        <dbReference type="RefSeq" id="XP_013786073.1"/>
    </source>
</evidence>
<dbReference type="PANTHER" id="PTHR14845:SF0">
    <property type="entry name" value="DUF4515 DOMAIN-CONTAINING PROTEIN"/>
    <property type="match status" value="1"/>
</dbReference>
<evidence type="ECO:0000256" key="3">
    <source>
        <dbReference type="SAM" id="MobiDB-lite"/>
    </source>
</evidence>
<dbReference type="PANTHER" id="PTHR14845">
    <property type="entry name" value="COILED-COIL DOMAIN-CONTAINING 166"/>
    <property type="match status" value="1"/>
</dbReference>
<gene>
    <name evidence="6" type="primary">LOC106470092</name>
</gene>
<accession>A0ABM1BPC9</accession>
<evidence type="ECO:0000256" key="1">
    <source>
        <dbReference type="ARBA" id="ARBA00023054"/>
    </source>
</evidence>
<sequence>MAKIKKTNIRSLPDSSQNFDSLLPQNEKEKLLEQQLTTAQQTLASLKAKVKDLREENDFLNKEAERIKNDTEEYNKYIEEATEKQQMKAVELFDEYYSKIKEAKAKKEEIIQSHEEQKSELKRTLIEKESILAQMKLLLADLEPYQQLEESQTARIKQLENEIEEMKQRSFTVMEKLKKELLSTKKTSEVTQKKEILRITKDITENACLSLKNYMAEIVEKNSALRRRLTELLNKNITLQEKKAKLDEKYKQLTIEHQYREDLKEMGLWSCRLK</sequence>
<name>A0ABM1BPC9_LIMPO</name>
<evidence type="ECO:0000313" key="5">
    <source>
        <dbReference type="Proteomes" id="UP000694941"/>
    </source>
</evidence>
<evidence type="ECO:0000259" key="4">
    <source>
        <dbReference type="Pfam" id="PF14988"/>
    </source>
</evidence>
<feature type="coiled-coil region" evidence="2">
    <location>
        <begin position="29"/>
        <end position="176"/>
    </location>
</feature>
<dbReference type="InterPro" id="IPR032777">
    <property type="entry name" value="DUF4515"/>
</dbReference>
<proteinExistence type="predicted"/>
<keyword evidence="5" id="KW-1185">Reference proteome</keyword>
<dbReference type="GeneID" id="106470092"/>
<dbReference type="Pfam" id="PF14988">
    <property type="entry name" value="DUF4515"/>
    <property type="match status" value="1"/>
</dbReference>
<evidence type="ECO:0000256" key="2">
    <source>
        <dbReference type="SAM" id="Coils"/>
    </source>
</evidence>
<organism evidence="5 6">
    <name type="scientific">Limulus polyphemus</name>
    <name type="common">Atlantic horseshoe crab</name>
    <dbReference type="NCBI Taxonomy" id="6850"/>
    <lineage>
        <taxon>Eukaryota</taxon>
        <taxon>Metazoa</taxon>
        <taxon>Ecdysozoa</taxon>
        <taxon>Arthropoda</taxon>
        <taxon>Chelicerata</taxon>
        <taxon>Merostomata</taxon>
        <taxon>Xiphosura</taxon>
        <taxon>Limulidae</taxon>
        <taxon>Limulus</taxon>
    </lineage>
</organism>
<protein>
    <submittedName>
        <fullName evidence="6">Myosin heavy chain, skeletal muscle-like</fullName>
    </submittedName>
</protein>
<dbReference type="RefSeq" id="XP_013786073.1">
    <property type="nucleotide sequence ID" value="XM_013930619.1"/>
</dbReference>
<feature type="compositionally biased region" description="Polar residues" evidence="3">
    <location>
        <begin position="9"/>
        <end position="21"/>
    </location>
</feature>
<feature type="domain" description="DUF4515" evidence="4">
    <location>
        <begin position="76"/>
        <end position="263"/>
    </location>
</feature>
<keyword evidence="1 2" id="KW-0175">Coiled coil</keyword>
<reference evidence="6" key="1">
    <citation type="submission" date="2025-08" db="UniProtKB">
        <authorList>
            <consortium name="RefSeq"/>
        </authorList>
    </citation>
    <scope>IDENTIFICATION</scope>
    <source>
        <tissue evidence="6">Muscle</tissue>
    </source>
</reference>
<feature type="coiled-coil region" evidence="2">
    <location>
        <begin position="215"/>
        <end position="256"/>
    </location>
</feature>